<dbReference type="OrthoDB" id="9125355at2"/>
<dbReference type="InterPro" id="IPR055259">
    <property type="entry name" value="YkvP/CgeB_Glyco_trans-like"/>
</dbReference>
<keyword evidence="3" id="KW-1185">Reference proteome</keyword>
<feature type="domain" description="Spore protein YkvP/CgeB glycosyl transferase-like" evidence="1">
    <location>
        <begin position="280"/>
        <end position="400"/>
    </location>
</feature>
<gene>
    <name evidence="2" type="ORF">CBI30_09260</name>
</gene>
<evidence type="ECO:0000313" key="3">
    <source>
        <dbReference type="Proteomes" id="UP000198104"/>
    </source>
</evidence>
<protein>
    <recommendedName>
        <fullName evidence="1">Spore protein YkvP/CgeB glycosyl transferase-like domain-containing protein</fullName>
    </recommendedName>
</protein>
<accession>A0A254PVP2</accession>
<dbReference type="AlphaFoldDB" id="A0A254PVP2"/>
<dbReference type="Pfam" id="PF13524">
    <property type="entry name" value="Glyco_trans_1_2"/>
    <property type="match status" value="1"/>
</dbReference>
<comment type="caution">
    <text evidence="2">The sequence shown here is derived from an EMBL/GenBank/DDBJ whole genome shotgun (WGS) entry which is preliminary data.</text>
</comment>
<dbReference type="Proteomes" id="UP000198104">
    <property type="component" value="Unassembled WGS sequence"/>
</dbReference>
<reference evidence="2 3" key="1">
    <citation type="submission" date="2017-05" db="EMBL/GenBank/DDBJ databases">
        <title>Polynucleobacter sp. MWH-K35W1 isolated from the permanently anoxic monimolimnion of a meromictic lake.</title>
        <authorList>
            <person name="Hahn M.W."/>
        </authorList>
    </citation>
    <scope>NUCLEOTIDE SEQUENCE [LARGE SCALE GENOMIC DNA]</scope>
    <source>
        <strain evidence="2 3">MWH-K35W1</strain>
    </source>
</reference>
<sequence>MTLNQLLLLAKKRKVKLQRSFEKHQFNWLFNSESLCQHDLILAEAESALQNKSPHEDIETCLNSPDPLVQQGTRLRIELEALFKDCMVGTSDERILIQIPDARFSPAGYSLFSNLMESLNYIGIPARALGWEEETQTALDQFKPTILLSSDNHEYLRRIDWKVIARYKASERLRVGLSAALEEYESTPLLPRLAWAQQHQIDFYYSYRDEDYVTNRKEYQPFFDAGYQILYIPFGANVLHYFPVAGFERDLNYVLMASRKREHIAYLKNITSQYSGFLDGPGWKQVKHFQFNRERDRYIYARAKVGLNVHLPEQIDWSCELNERTYQLAACGVPQLIDHPMLLNKVFGSQSFFIAESPAEYHELFKEIMRAPELGIEKALYAQREVFAGHTTFHRAKSLIDQLKLSK</sequence>
<proteinExistence type="predicted"/>
<evidence type="ECO:0000313" key="2">
    <source>
        <dbReference type="EMBL" id="OWS70338.1"/>
    </source>
</evidence>
<dbReference type="RefSeq" id="WP_088528019.1">
    <property type="nucleotide sequence ID" value="NZ_NGUO01000015.1"/>
</dbReference>
<dbReference type="EMBL" id="NGUO01000015">
    <property type="protein sequence ID" value="OWS70338.1"/>
    <property type="molecule type" value="Genomic_DNA"/>
</dbReference>
<evidence type="ECO:0000259" key="1">
    <source>
        <dbReference type="Pfam" id="PF13524"/>
    </source>
</evidence>
<name>A0A254PVP2_9BURK</name>
<organism evidence="2 3">
    <name type="scientific">Polynucleobacter aenigmaticus</name>
    <dbReference type="NCBI Taxonomy" id="1743164"/>
    <lineage>
        <taxon>Bacteria</taxon>
        <taxon>Pseudomonadati</taxon>
        <taxon>Pseudomonadota</taxon>
        <taxon>Betaproteobacteria</taxon>
        <taxon>Burkholderiales</taxon>
        <taxon>Burkholderiaceae</taxon>
        <taxon>Polynucleobacter</taxon>
    </lineage>
</organism>